<dbReference type="EMBL" id="JANBOJ010000033">
    <property type="protein sequence ID" value="KAJ1724390.1"/>
    <property type="molecule type" value="Genomic_DNA"/>
</dbReference>
<dbReference type="AlphaFoldDB" id="A0A9W8CSA0"/>
<name>A0A9W8CSA0_9FUNG</name>
<protein>
    <submittedName>
        <fullName evidence="2">Uncharacterized protein</fullName>
    </submittedName>
</protein>
<keyword evidence="3" id="KW-1185">Reference proteome</keyword>
<evidence type="ECO:0000256" key="1">
    <source>
        <dbReference type="SAM" id="MobiDB-lite"/>
    </source>
</evidence>
<accession>A0A9W8CSA0</accession>
<gene>
    <name evidence="2" type="ORF">LPJ53_001346</name>
</gene>
<comment type="caution">
    <text evidence="2">The sequence shown here is derived from an EMBL/GenBank/DDBJ whole genome shotgun (WGS) entry which is preliminary data.</text>
</comment>
<organism evidence="2 3">
    <name type="scientific">Coemansia erecta</name>
    <dbReference type="NCBI Taxonomy" id="147472"/>
    <lineage>
        <taxon>Eukaryota</taxon>
        <taxon>Fungi</taxon>
        <taxon>Fungi incertae sedis</taxon>
        <taxon>Zoopagomycota</taxon>
        <taxon>Kickxellomycotina</taxon>
        <taxon>Kickxellomycetes</taxon>
        <taxon>Kickxellales</taxon>
        <taxon>Kickxellaceae</taxon>
        <taxon>Coemansia</taxon>
    </lineage>
</organism>
<dbReference type="Proteomes" id="UP001149813">
    <property type="component" value="Unassembled WGS sequence"/>
</dbReference>
<evidence type="ECO:0000313" key="2">
    <source>
        <dbReference type="EMBL" id="KAJ1724390.1"/>
    </source>
</evidence>
<feature type="compositionally biased region" description="Pro residues" evidence="1">
    <location>
        <begin position="139"/>
        <end position="148"/>
    </location>
</feature>
<evidence type="ECO:0000313" key="3">
    <source>
        <dbReference type="Proteomes" id="UP001149813"/>
    </source>
</evidence>
<proteinExistence type="predicted"/>
<dbReference type="OrthoDB" id="66510at2759"/>
<reference evidence="2" key="1">
    <citation type="submission" date="2022-07" db="EMBL/GenBank/DDBJ databases">
        <title>Phylogenomic reconstructions and comparative analyses of Kickxellomycotina fungi.</title>
        <authorList>
            <person name="Reynolds N.K."/>
            <person name="Stajich J.E."/>
            <person name="Barry K."/>
            <person name="Grigoriev I.V."/>
            <person name="Crous P."/>
            <person name="Smith M.E."/>
        </authorList>
    </citation>
    <scope>NUCLEOTIDE SEQUENCE</scope>
    <source>
        <strain evidence="2">NBRC 32514</strain>
    </source>
</reference>
<feature type="region of interest" description="Disordered" evidence="1">
    <location>
        <begin position="134"/>
        <end position="157"/>
    </location>
</feature>
<sequence length="157" mass="17652">MLPYTESVYSFETRFSTDSADSRVYLLSAIAPDATATSSTCDARSHAELDSIIAYQQRTQMHSLVNQRVQLTSAQKHNMQMAELASAVGRMGALRFKNQEYANTPVIVRERRATDIEGFFQRLERLDVDKLHRQQRYSPQPPPPPAMPAMPAAVAHV</sequence>